<evidence type="ECO:0000259" key="6">
    <source>
        <dbReference type="SMART" id="SM00906"/>
    </source>
</evidence>
<dbReference type="PANTHER" id="PTHR47171">
    <property type="entry name" value="FARA-RELATED"/>
    <property type="match status" value="1"/>
</dbReference>
<dbReference type="CDD" id="cd12148">
    <property type="entry name" value="fungal_TF_MHR"/>
    <property type="match status" value="1"/>
</dbReference>
<dbReference type="InterPro" id="IPR007219">
    <property type="entry name" value="XnlR_reg_dom"/>
</dbReference>
<keyword evidence="5" id="KW-0539">Nucleus</keyword>
<dbReference type="EMBL" id="CP099422">
    <property type="protein sequence ID" value="USW53210.1"/>
    <property type="molecule type" value="Genomic_DNA"/>
</dbReference>
<dbReference type="InterPro" id="IPR052073">
    <property type="entry name" value="Amide_Lactam_Regulators"/>
</dbReference>
<keyword evidence="3" id="KW-0238">DNA-binding</keyword>
<sequence>MVSRDWNVFRKGDPIRVLYVGAESSNLYQLVKAEGTVNTLHYPFPAIKPPLPWKPASGSDVATHLTHAGVDDVGNLPPRKIQDALIETFFTHIYPGFPILDAQLFLHQYHSNDDDPPLLLLQSVLVAAARISHLPTVANSRPAVAAALFRRAKALFDMRHENDRVHLVQAAMLLTWHSEDADTVAKNVWHWTAQAVRIAFGLGMHRDLSATSRTLMPDADKREYRRCWWISCQVEALFALKFGRPSMIRREDYDQPALTSDDFQDLNGKADERVNVKYCILNSELAEVALEIGASLAPRSARNGIVGIDEHLANIGSRLPSTHDFWSCQLRLNYSMINLTTLRTREGYDNLLLAQDAASSILTTFECMSSQGTIRMCQPLCAPTLFAATLQFVKTIKHAVTTGNRLSALSAHAQMERLLGPIEELAVYCPNVGALQKLCITLTSKCSRMIREQRPADTISTADESQQAYTALEDLMASFDMPYEDLDFDAADWTNAF</sequence>
<proteinExistence type="predicted"/>
<keyword evidence="1" id="KW-0862">Zinc</keyword>
<dbReference type="AlphaFoldDB" id="A0A9Q9AQG1"/>
<keyword evidence="8" id="KW-1185">Reference proteome</keyword>
<protein>
    <recommendedName>
        <fullName evidence="6">Xylanolytic transcriptional activator regulatory domain-containing protein</fullName>
    </recommendedName>
</protein>
<dbReference type="Proteomes" id="UP001056384">
    <property type="component" value="Chromosome 5"/>
</dbReference>
<dbReference type="GO" id="GO:0008270">
    <property type="term" value="F:zinc ion binding"/>
    <property type="evidence" value="ECO:0007669"/>
    <property type="project" value="InterPro"/>
</dbReference>
<organism evidence="7 8">
    <name type="scientific">Septoria linicola</name>
    <dbReference type="NCBI Taxonomy" id="215465"/>
    <lineage>
        <taxon>Eukaryota</taxon>
        <taxon>Fungi</taxon>
        <taxon>Dikarya</taxon>
        <taxon>Ascomycota</taxon>
        <taxon>Pezizomycotina</taxon>
        <taxon>Dothideomycetes</taxon>
        <taxon>Dothideomycetidae</taxon>
        <taxon>Mycosphaerellales</taxon>
        <taxon>Mycosphaerellaceae</taxon>
        <taxon>Septoria</taxon>
    </lineage>
</organism>
<gene>
    <name evidence="7" type="ORF">Slin15195_G065290</name>
</gene>
<evidence type="ECO:0000256" key="4">
    <source>
        <dbReference type="ARBA" id="ARBA00023163"/>
    </source>
</evidence>
<reference evidence="7" key="1">
    <citation type="submission" date="2022-06" db="EMBL/GenBank/DDBJ databases">
        <title>Complete genome sequences of two strains of the flax pathogen Septoria linicola.</title>
        <authorList>
            <person name="Lapalu N."/>
            <person name="Simon A."/>
            <person name="Demenou B."/>
            <person name="Paumier D."/>
            <person name="Guillot M.-P."/>
            <person name="Gout L."/>
            <person name="Valade R."/>
        </authorList>
    </citation>
    <scope>NUCLEOTIDE SEQUENCE</scope>
    <source>
        <strain evidence="7">SE15195</strain>
    </source>
</reference>
<evidence type="ECO:0000256" key="2">
    <source>
        <dbReference type="ARBA" id="ARBA00023015"/>
    </source>
</evidence>
<evidence type="ECO:0000313" key="8">
    <source>
        <dbReference type="Proteomes" id="UP001056384"/>
    </source>
</evidence>
<dbReference type="SMART" id="SM00906">
    <property type="entry name" value="Fungal_trans"/>
    <property type="match status" value="1"/>
</dbReference>
<evidence type="ECO:0000256" key="3">
    <source>
        <dbReference type="ARBA" id="ARBA00023125"/>
    </source>
</evidence>
<dbReference type="Pfam" id="PF04082">
    <property type="entry name" value="Fungal_trans"/>
    <property type="match status" value="1"/>
</dbReference>
<evidence type="ECO:0000256" key="1">
    <source>
        <dbReference type="ARBA" id="ARBA00022833"/>
    </source>
</evidence>
<dbReference type="GO" id="GO:0006351">
    <property type="term" value="P:DNA-templated transcription"/>
    <property type="evidence" value="ECO:0007669"/>
    <property type="project" value="InterPro"/>
</dbReference>
<dbReference type="OrthoDB" id="4161332at2759"/>
<evidence type="ECO:0000256" key="5">
    <source>
        <dbReference type="ARBA" id="ARBA00023242"/>
    </source>
</evidence>
<keyword evidence="4" id="KW-0804">Transcription</keyword>
<dbReference type="GO" id="GO:0003677">
    <property type="term" value="F:DNA binding"/>
    <property type="evidence" value="ECO:0007669"/>
    <property type="project" value="UniProtKB-KW"/>
</dbReference>
<accession>A0A9Q9AQG1</accession>
<evidence type="ECO:0000313" key="7">
    <source>
        <dbReference type="EMBL" id="USW53210.1"/>
    </source>
</evidence>
<feature type="domain" description="Xylanolytic transcriptional activator regulatory" evidence="6">
    <location>
        <begin position="188"/>
        <end position="263"/>
    </location>
</feature>
<name>A0A9Q9AQG1_9PEZI</name>
<keyword evidence="2" id="KW-0805">Transcription regulation</keyword>
<dbReference type="PANTHER" id="PTHR47171:SF4">
    <property type="entry name" value="ACETAMIDASE REGULATORY PROTEIN"/>
    <property type="match status" value="1"/>
</dbReference>